<keyword evidence="4" id="KW-1003">Cell membrane</keyword>
<feature type="transmembrane region" description="Helical" evidence="17">
    <location>
        <begin position="6"/>
        <end position="27"/>
    </location>
</feature>
<reference evidence="20 21" key="1">
    <citation type="journal article" date="2016" name="Nat. Commun.">
        <title>Thousands of microbial genomes shed light on interconnected biogeochemical processes in an aquifer system.</title>
        <authorList>
            <person name="Anantharaman K."/>
            <person name="Brown C.T."/>
            <person name="Hug L.A."/>
            <person name="Sharon I."/>
            <person name="Castelle C.J."/>
            <person name="Probst A.J."/>
            <person name="Thomas B.C."/>
            <person name="Singh A."/>
            <person name="Wilkins M.J."/>
            <person name="Karaoz U."/>
            <person name="Brodie E.L."/>
            <person name="Williams K.H."/>
            <person name="Hubbard S.S."/>
            <person name="Banfield J.F."/>
        </authorList>
    </citation>
    <scope>NUCLEOTIDE SEQUENCE [LARGE SCALE GENOMIC DNA]</scope>
</reference>
<dbReference type="InterPro" id="IPR023346">
    <property type="entry name" value="Lysozyme-like_dom_sf"/>
</dbReference>
<evidence type="ECO:0000313" key="20">
    <source>
        <dbReference type="EMBL" id="OGM28234.1"/>
    </source>
</evidence>
<evidence type="ECO:0000256" key="8">
    <source>
        <dbReference type="ARBA" id="ARBA00022679"/>
    </source>
</evidence>
<evidence type="ECO:0000256" key="11">
    <source>
        <dbReference type="ARBA" id="ARBA00022984"/>
    </source>
</evidence>
<keyword evidence="11" id="KW-0573">Peptidoglycan synthesis</keyword>
<dbReference type="InterPro" id="IPR001460">
    <property type="entry name" value="PCN-bd_Tpept"/>
</dbReference>
<evidence type="ECO:0000256" key="5">
    <source>
        <dbReference type="ARBA" id="ARBA00022645"/>
    </source>
</evidence>
<dbReference type="InterPro" id="IPR036950">
    <property type="entry name" value="PBP_transglycosylase"/>
</dbReference>
<evidence type="ECO:0000259" key="19">
    <source>
        <dbReference type="Pfam" id="PF00912"/>
    </source>
</evidence>
<feature type="transmembrane region" description="Helical" evidence="17">
    <location>
        <begin position="60"/>
        <end position="82"/>
    </location>
</feature>
<dbReference type="InterPro" id="IPR012338">
    <property type="entry name" value="Beta-lactam/transpept-like"/>
</dbReference>
<comment type="similarity">
    <text evidence="3">In the N-terminal section; belongs to the glycosyltransferase 51 family.</text>
</comment>
<keyword evidence="17" id="KW-0812">Transmembrane</keyword>
<protein>
    <submittedName>
        <fullName evidence="20">Uncharacterized protein</fullName>
    </submittedName>
</protein>
<dbReference type="Proteomes" id="UP000177263">
    <property type="component" value="Unassembled WGS sequence"/>
</dbReference>
<dbReference type="GO" id="GO:0008955">
    <property type="term" value="F:peptidoglycan glycosyltransferase activity"/>
    <property type="evidence" value="ECO:0007669"/>
    <property type="project" value="UniProtKB-EC"/>
</dbReference>
<evidence type="ECO:0000256" key="15">
    <source>
        <dbReference type="ARBA" id="ARBA00034000"/>
    </source>
</evidence>
<dbReference type="PANTHER" id="PTHR32282">
    <property type="entry name" value="BINDING PROTEIN TRANSPEPTIDASE, PUTATIVE-RELATED"/>
    <property type="match status" value="1"/>
</dbReference>
<dbReference type="EMBL" id="MGGM01000033">
    <property type="protein sequence ID" value="OGM28234.1"/>
    <property type="molecule type" value="Genomic_DNA"/>
</dbReference>
<dbReference type="STRING" id="1802500.A2801_04380"/>
<evidence type="ECO:0000313" key="21">
    <source>
        <dbReference type="Proteomes" id="UP000177263"/>
    </source>
</evidence>
<keyword evidence="5" id="KW-0121">Carboxypeptidase</keyword>
<evidence type="ECO:0000256" key="2">
    <source>
        <dbReference type="ARBA" id="ARBA00007090"/>
    </source>
</evidence>
<evidence type="ECO:0000256" key="13">
    <source>
        <dbReference type="ARBA" id="ARBA00023268"/>
    </source>
</evidence>
<dbReference type="InterPro" id="IPR001264">
    <property type="entry name" value="Glyco_trans_51"/>
</dbReference>
<evidence type="ECO:0000256" key="1">
    <source>
        <dbReference type="ARBA" id="ARBA00004236"/>
    </source>
</evidence>
<name>A0A1F7YLL4_9BACT</name>
<evidence type="ECO:0000256" key="3">
    <source>
        <dbReference type="ARBA" id="ARBA00007739"/>
    </source>
</evidence>
<dbReference type="GO" id="GO:0008360">
    <property type="term" value="P:regulation of cell shape"/>
    <property type="evidence" value="ECO:0007669"/>
    <property type="project" value="UniProtKB-KW"/>
</dbReference>
<dbReference type="GO" id="GO:0006508">
    <property type="term" value="P:proteolysis"/>
    <property type="evidence" value="ECO:0007669"/>
    <property type="project" value="UniProtKB-KW"/>
</dbReference>
<keyword evidence="9" id="KW-0378">Hydrolase</keyword>
<dbReference type="GO" id="GO:0009252">
    <property type="term" value="P:peptidoglycan biosynthetic process"/>
    <property type="evidence" value="ECO:0007669"/>
    <property type="project" value="UniProtKB-KW"/>
</dbReference>
<evidence type="ECO:0000256" key="9">
    <source>
        <dbReference type="ARBA" id="ARBA00022801"/>
    </source>
</evidence>
<feature type="domain" description="Penicillin-binding protein transpeptidase" evidence="18">
    <location>
        <begin position="372"/>
        <end position="622"/>
    </location>
</feature>
<proteinExistence type="inferred from homology"/>
<evidence type="ECO:0000256" key="16">
    <source>
        <dbReference type="ARBA" id="ARBA00049902"/>
    </source>
</evidence>
<evidence type="ECO:0000256" key="14">
    <source>
        <dbReference type="ARBA" id="ARBA00023316"/>
    </source>
</evidence>
<dbReference type="FunFam" id="1.10.3810.10:FF:000001">
    <property type="entry name" value="Penicillin-binding protein 1A"/>
    <property type="match status" value="1"/>
</dbReference>
<dbReference type="Gene3D" id="3.40.710.10">
    <property type="entry name" value="DD-peptidase/beta-lactamase superfamily"/>
    <property type="match status" value="1"/>
</dbReference>
<keyword evidence="6" id="KW-0645">Protease</keyword>
<evidence type="ECO:0000256" key="10">
    <source>
        <dbReference type="ARBA" id="ARBA00022960"/>
    </source>
</evidence>
<evidence type="ECO:0000256" key="12">
    <source>
        <dbReference type="ARBA" id="ARBA00023136"/>
    </source>
</evidence>
<feature type="domain" description="Glycosyl transferase family 51" evidence="19">
    <location>
        <begin position="109"/>
        <end position="283"/>
    </location>
</feature>
<gene>
    <name evidence="20" type="ORF">A2801_04380</name>
</gene>
<dbReference type="SUPFAM" id="SSF56601">
    <property type="entry name" value="beta-lactamase/transpeptidase-like"/>
    <property type="match status" value="1"/>
</dbReference>
<evidence type="ECO:0000256" key="17">
    <source>
        <dbReference type="SAM" id="Phobius"/>
    </source>
</evidence>
<dbReference type="Pfam" id="PF00905">
    <property type="entry name" value="Transpeptidase"/>
    <property type="match status" value="1"/>
</dbReference>
<dbReference type="PANTHER" id="PTHR32282:SF11">
    <property type="entry name" value="PENICILLIN-BINDING PROTEIN 1B"/>
    <property type="match status" value="1"/>
</dbReference>
<keyword evidence="12 17" id="KW-0472">Membrane</keyword>
<comment type="subcellular location">
    <subcellularLocation>
        <location evidence="1">Cell membrane</location>
    </subcellularLocation>
</comment>
<evidence type="ECO:0000259" key="18">
    <source>
        <dbReference type="Pfam" id="PF00905"/>
    </source>
</evidence>
<dbReference type="GO" id="GO:0005886">
    <property type="term" value="C:plasma membrane"/>
    <property type="evidence" value="ECO:0007669"/>
    <property type="project" value="UniProtKB-SubCell"/>
</dbReference>
<comment type="catalytic activity">
    <reaction evidence="16">
        <text>[GlcNAc-(1-&gt;4)-Mur2Ac(oyl-L-Ala-gamma-D-Glu-L-Lys-D-Ala-D-Ala)](n)-di-trans,octa-cis-undecaprenyl diphosphate + beta-D-GlcNAc-(1-&gt;4)-Mur2Ac(oyl-L-Ala-gamma-D-Glu-L-Lys-D-Ala-D-Ala)-di-trans,octa-cis-undecaprenyl diphosphate = [GlcNAc-(1-&gt;4)-Mur2Ac(oyl-L-Ala-gamma-D-Glu-L-Lys-D-Ala-D-Ala)](n+1)-di-trans,octa-cis-undecaprenyl diphosphate + di-trans,octa-cis-undecaprenyl diphosphate + H(+)</text>
        <dbReference type="Rhea" id="RHEA:23708"/>
        <dbReference type="Rhea" id="RHEA-COMP:9602"/>
        <dbReference type="Rhea" id="RHEA-COMP:9603"/>
        <dbReference type="ChEBI" id="CHEBI:15378"/>
        <dbReference type="ChEBI" id="CHEBI:58405"/>
        <dbReference type="ChEBI" id="CHEBI:60033"/>
        <dbReference type="ChEBI" id="CHEBI:78435"/>
        <dbReference type="EC" id="2.4.99.28"/>
    </reaction>
</comment>
<dbReference type="AlphaFoldDB" id="A0A1F7YLL4"/>
<accession>A0A1F7YLL4</accession>
<dbReference type="GO" id="GO:0008658">
    <property type="term" value="F:penicillin binding"/>
    <property type="evidence" value="ECO:0007669"/>
    <property type="project" value="InterPro"/>
</dbReference>
<evidence type="ECO:0000256" key="7">
    <source>
        <dbReference type="ARBA" id="ARBA00022676"/>
    </source>
</evidence>
<keyword evidence="7" id="KW-0328">Glycosyltransferase</keyword>
<comment type="catalytic activity">
    <reaction evidence="15">
        <text>Preferential cleavage: (Ac)2-L-Lys-D-Ala-|-D-Ala. Also transpeptidation of peptidyl-alanyl moieties that are N-acyl substituents of D-alanine.</text>
        <dbReference type="EC" id="3.4.16.4"/>
    </reaction>
</comment>
<evidence type="ECO:0000256" key="6">
    <source>
        <dbReference type="ARBA" id="ARBA00022670"/>
    </source>
</evidence>
<keyword evidence="10" id="KW-0133">Cell shape</keyword>
<evidence type="ECO:0000256" key="4">
    <source>
        <dbReference type="ARBA" id="ARBA00022475"/>
    </source>
</evidence>
<dbReference type="Gene3D" id="1.10.3810.10">
    <property type="entry name" value="Biosynthetic peptidoglycan transglycosylase-like"/>
    <property type="match status" value="1"/>
</dbReference>
<dbReference type="SUPFAM" id="SSF53955">
    <property type="entry name" value="Lysozyme-like"/>
    <property type="match status" value="1"/>
</dbReference>
<comment type="caution">
    <text evidence="20">The sequence shown here is derived from an EMBL/GenBank/DDBJ whole genome shotgun (WGS) entry which is preliminary data.</text>
</comment>
<sequence>MFVLITALVVSIFLAFKFIISLLFYRLSFLKQISLRLHRKPRVVSVQKHETRKGSLIKQIAIAAVFSWSVTTIGVFGFWMFIVRDLPSPDQLSNRIIPTSTKIYDRNGVPLYTIYKDENRTPISLSEVPLHVRLATLAAEDAEFYDHPGFSARGVARALYKYIHEGKITGGSTITQQLVKNALLSPERTLIRKVREMLIAVEVERIYTKDQILEMYLNEVPYGGTAYGIQEASLQYFNKHVDKLTLAEAALLAGLPKSPTHYSPFSGSQPIAKMRQEETIQLMADNGFITQGQADHAKAEPLDYASNNIDIISPHFVMYVRGQLVDTYGEEFVAHGGLRVTTTLDSNLQTKITEIIQSELKQLTSLHVTNAAVVVLKPTTGEILAMVGSKDYFDEGQDGNVNVAIRERQPGSTIKVVNYAYALSHGYTPATIIDDSPITYKIEGQPPYIPKNYDGAFKGPLTLRSAFAQSRNVPAVKVLESYGVKNMYEMGRKMGIYTWENLNNYGLSLTLGGGGVTLLELAEVYATVANEGRHTKSISVKQITNDAKKAIYRAPCENTPCGDIILDPRVAFQIIDILRDNEARAPAFGSRSALFIPDHDEVAVKTGTSNDLRDNFTVGFNQDYLVAVWVGNNDNSPMSRIASGVTGASPIWNKIMTMLIGNTPGNPWKVPSGMVSVDICPQTGTLPCDGCGGKKEWFLEENTPKAHCTPINIAKSREGDELN</sequence>
<dbReference type="GO" id="GO:0071555">
    <property type="term" value="P:cell wall organization"/>
    <property type="evidence" value="ECO:0007669"/>
    <property type="project" value="UniProtKB-KW"/>
</dbReference>
<comment type="similarity">
    <text evidence="2">In the C-terminal section; belongs to the transpeptidase family.</text>
</comment>
<dbReference type="Pfam" id="PF00912">
    <property type="entry name" value="Transgly"/>
    <property type="match status" value="1"/>
</dbReference>
<keyword evidence="13" id="KW-0511">Multifunctional enzyme</keyword>
<dbReference type="InterPro" id="IPR050396">
    <property type="entry name" value="Glycosyltr_51/Transpeptidase"/>
</dbReference>
<dbReference type="GO" id="GO:0030288">
    <property type="term" value="C:outer membrane-bounded periplasmic space"/>
    <property type="evidence" value="ECO:0007669"/>
    <property type="project" value="TreeGrafter"/>
</dbReference>
<keyword evidence="17" id="KW-1133">Transmembrane helix</keyword>
<keyword evidence="14" id="KW-0961">Cell wall biogenesis/degradation</keyword>
<organism evidence="20 21">
    <name type="scientific">Candidatus Woesebacteria bacterium RIFCSPHIGHO2_01_FULL_41_10</name>
    <dbReference type="NCBI Taxonomy" id="1802500"/>
    <lineage>
        <taxon>Bacteria</taxon>
        <taxon>Candidatus Woeseibacteriota</taxon>
    </lineage>
</organism>
<dbReference type="GO" id="GO:0009002">
    <property type="term" value="F:serine-type D-Ala-D-Ala carboxypeptidase activity"/>
    <property type="evidence" value="ECO:0007669"/>
    <property type="project" value="UniProtKB-EC"/>
</dbReference>
<keyword evidence="8" id="KW-0808">Transferase</keyword>